<name>A0A058ZAE9_FONAL</name>
<dbReference type="EMBL" id="KB932203">
    <property type="protein sequence ID" value="KCV71285.1"/>
    <property type="molecule type" value="Genomic_DNA"/>
</dbReference>
<dbReference type="PROSITE" id="PS00329">
    <property type="entry name" value="HSP70_2"/>
    <property type="match status" value="1"/>
</dbReference>
<dbReference type="GeneID" id="20526956"/>
<keyword evidence="6" id="KW-1185">Reference proteome</keyword>
<keyword evidence="2" id="KW-0547">Nucleotide-binding</keyword>
<dbReference type="AlphaFoldDB" id="A0A058ZAE9"/>
<organism evidence="5">
    <name type="scientific">Fonticula alba</name>
    <name type="common">Slime mold</name>
    <dbReference type="NCBI Taxonomy" id="691883"/>
    <lineage>
        <taxon>Eukaryota</taxon>
        <taxon>Rotosphaerida</taxon>
        <taxon>Fonticulaceae</taxon>
        <taxon>Fonticula</taxon>
    </lineage>
</organism>
<dbReference type="FunFam" id="3.90.640.10:FF:000010">
    <property type="entry name" value="heat shock 70 kDa protein 14"/>
    <property type="match status" value="1"/>
</dbReference>
<proteinExistence type="inferred from homology"/>
<evidence type="ECO:0000256" key="3">
    <source>
        <dbReference type="ARBA" id="ARBA00022840"/>
    </source>
</evidence>
<dbReference type="STRING" id="691883.A0A058ZAE9"/>
<dbReference type="PRINTS" id="PR00301">
    <property type="entry name" value="HEATSHOCK70"/>
</dbReference>
<dbReference type="InterPro" id="IPR018181">
    <property type="entry name" value="Heat_shock_70_CS"/>
</dbReference>
<dbReference type="GO" id="GO:0140662">
    <property type="term" value="F:ATP-dependent protein folding chaperone"/>
    <property type="evidence" value="ECO:0007669"/>
    <property type="project" value="InterPro"/>
</dbReference>
<dbReference type="Gene3D" id="3.90.640.10">
    <property type="entry name" value="Actin, Chain A, domain 4"/>
    <property type="match status" value="1"/>
</dbReference>
<dbReference type="RefSeq" id="XP_009494408.1">
    <property type="nucleotide sequence ID" value="XM_009496133.1"/>
</dbReference>
<evidence type="ECO:0000256" key="2">
    <source>
        <dbReference type="ARBA" id="ARBA00022741"/>
    </source>
</evidence>
<dbReference type="SUPFAM" id="SSF53067">
    <property type="entry name" value="Actin-like ATPase domain"/>
    <property type="match status" value="2"/>
</dbReference>
<feature type="region of interest" description="Disordered" evidence="4">
    <location>
        <begin position="1"/>
        <end position="23"/>
    </location>
</feature>
<accession>A0A058ZAE9</accession>
<reference evidence="5" key="1">
    <citation type="submission" date="2013-04" db="EMBL/GenBank/DDBJ databases">
        <title>The Genome Sequence of Fonticula alba ATCC 38817.</title>
        <authorList>
            <consortium name="The Broad Institute Genomics Platform"/>
            <person name="Russ C."/>
            <person name="Cuomo C."/>
            <person name="Burger G."/>
            <person name="Gray M.W."/>
            <person name="Holland P.W.H."/>
            <person name="King N."/>
            <person name="Lang F.B.F."/>
            <person name="Roger A.J."/>
            <person name="Ruiz-Trillo I."/>
            <person name="Brown M."/>
            <person name="Walker B."/>
            <person name="Young S."/>
            <person name="Zeng Q."/>
            <person name="Gargeya S."/>
            <person name="Fitzgerald M."/>
            <person name="Haas B."/>
            <person name="Abouelleil A."/>
            <person name="Allen A.W."/>
            <person name="Alvarado L."/>
            <person name="Arachchi H.M."/>
            <person name="Berlin A.M."/>
            <person name="Chapman S.B."/>
            <person name="Gainer-Dewar J."/>
            <person name="Goldberg J."/>
            <person name="Griggs A."/>
            <person name="Gujja S."/>
            <person name="Hansen M."/>
            <person name="Howarth C."/>
            <person name="Imamovic A."/>
            <person name="Ireland A."/>
            <person name="Larimer J."/>
            <person name="McCowan C."/>
            <person name="Murphy C."/>
            <person name="Pearson M."/>
            <person name="Poon T.W."/>
            <person name="Priest M."/>
            <person name="Roberts A."/>
            <person name="Saif S."/>
            <person name="Shea T."/>
            <person name="Sisk P."/>
            <person name="Sykes S."/>
            <person name="Wortman J."/>
            <person name="Nusbaum C."/>
            <person name="Birren B."/>
        </authorList>
    </citation>
    <scope>NUCLEOTIDE SEQUENCE [LARGE SCALE GENOMIC DNA]</scope>
    <source>
        <strain evidence="5">ATCC 38817</strain>
    </source>
</reference>
<dbReference type="PANTHER" id="PTHR45639">
    <property type="entry name" value="HSC70CB, ISOFORM G-RELATED"/>
    <property type="match status" value="1"/>
</dbReference>
<evidence type="ECO:0000256" key="4">
    <source>
        <dbReference type="SAM" id="MobiDB-lite"/>
    </source>
</evidence>
<keyword evidence="3" id="KW-0067">ATP-binding</keyword>
<evidence type="ECO:0000313" key="5">
    <source>
        <dbReference type="EMBL" id="KCV71285.1"/>
    </source>
</evidence>
<protein>
    <submittedName>
        <fullName evidence="5">Uncharacterized protein</fullName>
    </submittedName>
</protein>
<feature type="compositionally biased region" description="Basic residues" evidence="4">
    <location>
        <begin position="1"/>
        <end position="13"/>
    </location>
</feature>
<dbReference type="Pfam" id="PF00012">
    <property type="entry name" value="HSP70"/>
    <property type="match status" value="1"/>
</dbReference>
<dbReference type="InterPro" id="IPR029047">
    <property type="entry name" value="HSP70_peptide-bd_sf"/>
</dbReference>
<sequence length="583" mass="61688">MPPKRKNVGKSKKASGAAAAAPVAAPVVAPEPVVPEVPATPVISTTPVGLALGNDFVTIALHRNNGAEVIVNEDGERATPAWVAYTTRYVEETEEDTPADEEPAKPETEVILGTTAQRQFLRNMQHTIPEVMRLLAFMDDPEGAQKAKSLQKWPFSITERAPTADDPSRIAVELNLEHLEETQLVTPTELLAALIGGLKGTAEGILSSIVREAVLSVPTNLTEVQLAAIRSAADKCGLKLSALISEPAAAALALLDEEPLVSAEPENILVFDFGGSSVSTTVLRRYVGETFEIVASKVDTATGARALDDLLANHLLRDISRKLADISDNRRAMIKLRMECERIKRTLSQSTTAPVFVESLHDGMDFAGSNMSRSHFEVLITPMIQSLLNSVDSFLTVSNIPLKSIQRVILTGGGSAIPLVQRKFSELFGEGVPVIREQNNPQETVARGAALHAFHLFDQLKPAADEPLPELPTVCADNELRALTKAVGLAGADGKFVPLLPAGTAVPVAISVTCEVAGDDKASILSIVAGDSETAAENTSALDIMIPASAGPEVNLLLSVDRAGSVSARITSNDGSEVVSVSA</sequence>
<gene>
    <name evidence="5" type="ORF">H696_02231</name>
</gene>
<dbReference type="InterPro" id="IPR013126">
    <property type="entry name" value="Hsp_70_fam"/>
</dbReference>
<evidence type="ECO:0000256" key="1">
    <source>
        <dbReference type="ARBA" id="ARBA00007381"/>
    </source>
</evidence>
<dbReference type="InterPro" id="IPR043129">
    <property type="entry name" value="ATPase_NBD"/>
</dbReference>
<dbReference type="Gene3D" id="3.30.420.40">
    <property type="match status" value="2"/>
</dbReference>
<dbReference type="eggNOG" id="KOG0101">
    <property type="taxonomic scope" value="Eukaryota"/>
</dbReference>
<dbReference type="PROSITE" id="PS01036">
    <property type="entry name" value="HSP70_3"/>
    <property type="match status" value="1"/>
</dbReference>
<evidence type="ECO:0000313" key="6">
    <source>
        <dbReference type="Proteomes" id="UP000030693"/>
    </source>
</evidence>
<dbReference type="Gene3D" id="3.30.30.30">
    <property type="match status" value="1"/>
</dbReference>
<dbReference type="GO" id="GO:0005524">
    <property type="term" value="F:ATP binding"/>
    <property type="evidence" value="ECO:0007669"/>
    <property type="project" value="UniProtKB-KW"/>
</dbReference>
<comment type="similarity">
    <text evidence="1">Belongs to the heat shock protein 70 family.</text>
</comment>
<dbReference type="OrthoDB" id="29851at2759"/>
<dbReference type="Proteomes" id="UP000030693">
    <property type="component" value="Unassembled WGS sequence"/>
</dbReference>
<dbReference type="SUPFAM" id="SSF100920">
    <property type="entry name" value="Heat shock protein 70kD (HSP70), peptide-binding domain"/>
    <property type="match status" value="1"/>
</dbReference>